<gene>
    <name evidence="8" type="ORF">E2605_03455</name>
</gene>
<name>A0A4Y8L926_9BACT</name>
<keyword evidence="7" id="KW-0653">Protein transport</keyword>
<keyword evidence="3" id="KW-1003">Cell membrane</keyword>
<dbReference type="GO" id="GO:0015031">
    <property type="term" value="P:protein transport"/>
    <property type="evidence" value="ECO:0007669"/>
    <property type="project" value="UniProtKB-KW"/>
</dbReference>
<dbReference type="Pfam" id="PF02472">
    <property type="entry name" value="ExbD"/>
    <property type="match status" value="1"/>
</dbReference>
<dbReference type="EMBL" id="SOML01000001">
    <property type="protein sequence ID" value="TFD99145.1"/>
    <property type="molecule type" value="Genomic_DNA"/>
</dbReference>
<keyword evidence="7" id="KW-0813">Transport</keyword>
<dbReference type="GO" id="GO:0005886">
    <property type="term" value="C:plasma membrane"/>
    <property type="evidence" value="ECO:0007669"/>
    <property type="project" value="UniProtKB-SubCell"/>
</dbReference>
<evidence type="ECO:0000256" key="5">
    <source>
        <dbReference type="ARBA" id="ARBA00022989"/>
    </source>
</evidence>
<protein>
    <submittedName>
        <fullName evidence="8">Biopolymer transporter ExbD</fullName>
    </submittedName>
</protein>
<keyword evidence="5" id="KW-1133">Transmembrane helix</keyword>
<dbReference type="OrthoDB" id="9793581at2"/>
<reference evidence="8 9" key="1">
    <citation type="submission" date="2019-03" db="EMBL/GenBank/DDBJ databases">
        <title>San Antonio Military Medical Center submission to MRSN (WRAIR), pending publication.</title>
        <authorList>
            <person name="Blyth D.M."/>
            <person name="Mccarthy S.L."/>
            <person name="Schall S.E."/>
            <person name="Stam J.A."/>
            <person name="Ong A.C."/>
            <person name="Mcgann P.T."/>
        </authorList>
    </citation>
    <scope>NUCLEOTIDE SEQUENCE [LARGE SCALE GENOMIC DNA]</scope>
    <source>
        <strain evidence="8 9">MRSN571793</strain>
    </source>
</reference>
<keyword evidence="9" id="KW-1185">Reference proteome</keyword>
<dbReference type="STRING" id="1121485.GCA_000426485_00332"/>
<dbReference type="Proteomes" id="UP000297861">
    <property type="component" value="Unassembled WGS sequence"/>
</dbReference>
<dbReference type="GO" id="GO:0022857">
    <property type="term" value="F:transmembrane transporter activity"/>
    <property type="evidence" value="ECO:0007669"/>
    <property type="project" value="InterPro"/>
</dbReference>
<evidence type="ECO:0000256" key="1">
    <source>
        <dbReference type="ARBA" id="ARBA00004162"/>
    </source>
</evidence>
<evidence type="ECO:0000256" key="3">
    <source>
        <dbReference type="ARBA" id="ARBA00022475"/>
    </source>
</evidence>
<proteinExistence type="inferred from homology"/>
<keyword evidence="4 7" id="KW-0812">Transmembrane</keyword>
<dbReference type="PANTHER" id="PTHR30558">
    <property type="entry name" value="EXBD MEMBRANE COMPONENT OF PMF-DRIVEN MACROMOLECULE IMPORT SYSTEM"/>
    <property type="match status" value="1"/>
</dbReference>
<evidence type="ECO:0000313" key="8">
    <source>
        <dbReference type="EMBL" id="TFD99145.1"/>
    </source>
</evidence>
<organism evidence="8 9">
    <name type="scientific">Dysgonomonas capnocytophagoides</name>
    <dbReference type="NCBI Taxonomy" id="45254"/>
    <lineage>
        <taxon>Bacteria</taxon>
        <taxon>Pseudomonadati</taxon>
        <taxon>Bacteroidota</taxon>
        <taxon>Bacteroidia</taxon>
        <taxon>Bacteroidales</taxon>
        <taxon>Dysgonomonadaceae</taxon>
        <taxon>Dysgonomonas</taxon>
    </lineage>
</organism>
<comment type="subcellular location">
    <subcellularLocation>
        <location evidence="1">Cell membrane</location>
        <topology evidence="1">Single-pass membrane protein</topology>
    </subcellularLocation>
    <subcellularLocation>
        <location evidence="7">Cell membrane</location>
        <topology evidence="7">Single-pass type II membrane protein</topology>
    </subcellularLocation>
</comment>
<evidence type="ECO:0000256" key="2">
    <source>
        <dbReference type="ARBA" id="ARBA00005811"/>
    </source>
</evidence>
<evidence type="ECO:0000256" key="7">
    <source>
        <dbReference type="RuleBase" id="RU003879"/>
    </source>
</evidence>
<evidence type="ECO:0000313" key="9">
    <source>
        <dbReference type="Proteomes" id="UP000297861"/>
    </source>
</evidence>
<dbReference type="InterPro" id="IPR003400">
    <property type="entry name" value="ExbD"/>
</dbReference>
<comment type="caution">
    <text evidence="8">The sequence shown here is derived from an EMBL/GenBank/DDBJ whole genome shotgun (WGS) entry which is preliminary data.</text>
</comment>
<comment type="similarity">
    <text evidence="2 7">Belongs to the ExbD/TolR family.</text>
</comment>
<dbReference type="AlphaFoldDB" id="A0A4Y8L926"/>
<dbReference type="PANTHER" id="PTHR30558:SF3">
    <property type="entry name" value="BIOPOLYMER TRANSPORT PROTEIN EXBD-RELATED"/>
    <property type="match status" value="1"/>
</dbReference>
<evidence type="ECO:0000256" key="4">
    <source>
        <dbReference type="ARBA" id="ARBA00022692"/>
    </source>
</evidence>
<evidence type="ECO:0000256" key="6">
    <source>
        <dbReference type="ARBA" id="ARBA00023136"/>
    </source>
</evidence>
<sequence>MSKVKPKKQETFIDMTAMSDVTVLLLTFFMLTANFVPKEPVQVLTPASVSEVKIPEYDVMTILIDPKGQVFMNLDKPEDKRKVLESVGEQYGIKFTPKQIASFINQTHIGMPISRMSAFLDLPLDEQDALIKQFGIPTDTILSANNQLAVWVKTAKEVNENLSIAIKADQSTPYTLVKNVMSTLQDLKENRYSLITTLKAMPEGF</sequence>
<accession>A0A4Y8L926</accession>
<dbReference type="RefSeq" id="WP_026627631.1">
    <property type="nucleotide sequence ID" value="NZ_AP028867.1"/>
</dbReference>
<keyword evidence="6" id="KW-0472">Membrane</keyword>